<dbReference type="GO" id="GO:0030674">
    <property type="term" value="F:protein-macromolecule adaptor activity"/>
    <property type="evidence" value="ECO:0007669"/>
    <property type="project" value="TreeGrafter"/>
</dbReference>
<keyword evidence="4" id="KW-0833">Ubl conjugation pathway</keyword>
<dbReference type="InterPro" id="IPR020472">
    <property type="entry name" value="WD40_PAC1"/>
</dbReference>
<organism evidence="6 7">
    <name type="scientific">Lepeophtheirus salmonis</name>
    <name type="common">Salmon louse</name>
    <name type="synonym">Caligus salmonis</name>
    <dbReference type="NCBI Taxonomy" id="72036"/>
    <lineage>
        <taxon>Eukaryota</taxon>
        <taxon>Metazoa</taxon>
        <taxon>Ecdysozoa</taxon>
        <taxon>Arthropoda</taxon>
        <taxon>Crustacea</taxon>
        <taxon>Multicrustacea</taxon>
        <taxon>Hexanauplia</taxon>
        <taxon>Copepoda</taxon>
        <taxon>Siphonostomatoida</taxon>
        <taxon>Caligidae</taxon>
        <taxon>Lepeophtheirus</taxon>
    </lineage>
</organism>
<protein>
    <submittedName>
        <fullName evidence="6">DTL</fullName>
    </submittedName>
</protein>
<dbReference type="InterPro" id="IPR051865">
    <property type="entry name" value="WD-repeat_CDT2_adapter"/>
</dbReference>
<proteinExistence type="inferred from homology"/>
<sequence length="333" mass="37934">MYHGNKKHLLDHLNGFSHQLDAIRDNLEVLTLRSYRQNSICLEAEEDPSEPTYTLRFYPREGEKESLLAIGKEEGQVRLEDVNTNKTLFNIRAHTNAIFDLDWSPSGDVICTGSGDETLGLWDSSNFKSIQFLRGGHERTVKTLQFAPGSDKVIASGSRDNSIILWDVRSPVPMLNQRQLSCLSWRNGWSLIKVWDLRKNYSLYKRDPIPSYSLPHPGGSSSLGFTCLAVDSSNTVFVSCMDDKIYRYNLASNNEEYLASGSSDSFSYIWRVNSLAYGQETYPICKLQGHLAEVTCVEWCKGNWTLVTCSDDVQHCIWRPDRRDIENPSDVLW</sequence>
<dbReference type="InterPro" id="IPR036322">
    <property type="entry name" value="WD40_repeat_dom_sf"/>
</dbReference>
<reference evidence="6" key="1">
    <citation type="submission" date="2021-02" db="EMBL/GenBank/DDBJ databases">
        <authorList>
            <person name="Bekaert M."/>
        </authorList>
    </citation>
    <scope>NUCLEOTIDE SEQUENCE</scope>
    <source>
        <strain evidence="6">IoA-00</strain>
    </source>
</reference>
<dbReference type="EMBL" id="HG994585">
    <property type="protein sequence ID" value="CAF2974182.1"/>
    <property type="molecule type" value="Genomic_DNA"/>
</dbReference>
<dbReference type="AlphaFoldDB" id="A0A7R8HAQ7"/>
<dbReference type="PROSITE" id="PS50082">
    <property type="entry name" value="WD_REPEATS_2"/>
    <property type="match status" value="2"/>
</dbReference>
<dbReference type="PRINTS" id="PR00320">
    <property type="entry name" value="GPROTEINBRPT"/>
</dbReference>
<dbReference type="PROSITE" id="PS00678">
    <property type="entry name" value="WD_REPEATS_1"/>
    <property type="match status" value="1"/>
</dbReference>
<dbReference type="Gene3D" id="2.130.10.10">
    <property type="entry name" value="YVTN repeat-like/Quinoprotein amine dehydrogenase"/>
    <property type="match status" value="2"/>
</dbReference>
<evidence type="ECO:0000313" key="7">
    <source>
        <dbReference type="Proteomes" id="UP000675881"/>
    </source>
</evidence>
<keyword evidence="7" id="KW-1185">Reference proteome</keyword>
<dbReference type="InterPro" id="IPR019775">
    <property type="entry name" value="WD40_repeat_CS"/>
</dbReference>
<dbReference type="Pfam" id="PF00400">
    <property type="entry name" value="WD40"/>
    <property type="match status" value="3"/>
</dbReference>
<dbReference type="PROSITE" id="PS50294">
    <property type="entry name" value="WD_REPEATS_REGION"/>
    <property type="match status" value="2"/>
</dbReference>
<keyword evidence="2" id="KW-0853">WD repeat</keyword>
<evidence type="ECO:0000256" key="1">
    <source>
        <dbReference type="ARBA" id="ARBA00004906"/>
    </source>
</evidence>
<keyword evidence="3" id="KW-0677">Repeat</keyword>
<dbReference type="GO" id="GO:0005634">
    <property type="term" value="C:nucleus"/>
    <property type="evidence" value="ECO:0007669"/>
    <property type="project" value="TreeGrafter"/>
</dbReference>
<dbReference type="GO" id="GO:0007095">
    <property type="term" value="P:mitotic G2 DNA damage checkpoint signaling"/>
    <property type="evidence" value="ECO:0007669"/>
    <property type="project" value="TreeGrafter"/>
</dbReference>
<evidence type="ECO:0000313" key="6">
    <source>
        <dbReference type="EMBL" id="CAF2974182.1"/>
    </source>
</evidence>
<dbReference type="SMART" id="SM00320">
    <property type="entry name" value="WD40"/>
    <property type="match status" value="4"/>
</dbReference>
<dbReference type="Proteomes" id="UP000675881">
    <property type="component" value="Chromosome 6"/>
</dbReference>
<dbReference type="PANTHER" id="PTHR22852:SF0">
    <property type="entry name" value="DENTICLELESS PROTEIN HOMOLOG"/>
    <property type="match status" value="1"/>
</dbReference>
<comment type="pathway">
    <text evidence="1">Protein modification; protein ubiquitination.</text>
</comment>
<dbReference type="GO" id="GO:0043161">
    <property type="term" value="P:proteasome-mediated ubiquitin-dependent protein catabolic process"/>
    <property type="evidence" value="ECO:0007669"/>
    <property type="project" value="TreeGrafter"/>
</dbReference>
<accession>A0A7R8HAQ7</accession>
<name>A0A7R8HAQ7_LEPSM</name>
<dbReference type="PANTHER" id="PTHR22852">
    <property type="entry name" value="LETHAL 2 DENTICLELESS PROTEIN RETINOIC ACID-REGULATED NUCLEAR MATRIX-ASSOCIATED PROTEIN"/>
    <property type="match status" value="1"/>
</dbReference>
<gene>
    <name evidence="6" type="ORF">LSAA_11797</name>
</gene>
<evidence type="ECO:0000256" key="3">
    <source>
        <dbReference type="ARBA" id="ARBA00022737"/>
    </source>
</evidence>
<evidence type="ECO:0000256" key="4">
    <source>
        <dbReference type="ARBA" id="ARBA00022786"/>
    </source>
</evidence>
<evidence type="ECO:0000256" key="2">
    <source>
        <dbReference type="ARBA" id="ARBA00022574"/>
    </source>
</evidence>
<dbReference type="OrthoDB" id="2096344at2759"/>
<evidence type="ECO:0000256" key="5">
    <source>
        <dbReference type="ARBA" id="ARBA00038344"/>
    </source>
</evidence>
<dbReference type="SUPFAM" id="SSF50978">
    <property type="entry name" value="WD40 repeat-like"/>
    <property type="match status" value="1"/>
</dbReference>
<comment type="similarity">
    <text evidence="5">Belongs to the WD repeat cdt2 family.</text>
</comment>
<dbReference type="InterPro" id="IPR015943">
    <property type="entry name" value="WD40/YVTN_repeat-like_dom_sf"/>
</dbReference>
<dbReference type="InterPro" id="IPR001680">
    <property type="entry name" value="WD40_rpt"/>
</dbReference>